<dbReference type="AlphaFoldDB" id="A0A5B7GMR0"/>
<reference evidence="1 2" key="1">
    <citation type="submission" date="2019-05" db="EMBL/GenBank/DDBJ databases">
        <title>Another draft genome of Portunus trituberculatus and its Hox gene families provides insights of decapod evolution.</title>
        <authorList>
            <person name="Jeong J.-H."/>
            <person name="Song I."/>
            <person name="Kim S."/>
            <person name="Choi T."/>
            <person name="Kim D."/>
            <person name="Ryu S."/>
            <person name="Kim W."/>
        </authorList>
    </citation>
    <scope>NUCLEOTIDE SEQUENCE [LARGE SCALE GENOMIC DNA]</scope>
    <source>
        <tissue evidence="1">Muscle</tissue>
    </source>
</reference>
<organism evidence="1 2">
    <name type="scientific">Portunus trituberculatus</name>
    <name type="common">Swimming crab</name>
    <name type="synonym">Neptunus trituberculatus</name>
    <dbReference type="NCBI Taxonomy" id="210409"/>
    <lineage>
        <taxon>Eukaryota</taxon>
        <taxon>Metazoa</taxon>
        <taxon>Ecdysozoa</taxon>
        <taxon>Arthropoda</taxon>
        <taxon>Crustacea</taxon>
        <taxon>Multicrustacea</taxon>
        <taxon>Malacostraca</taxon>
        <taxon>Eumalacostraca</taxon>
        <taxon>Eucarida</taxon>
        <taxon>Decapoda</taxon>
        <taxon>Pleocyemata</taxon>
        <taxon>Brachyura</taxon>
        <taxon>Eubrachyura</taxon>
        <taxon>Portunoidea</taxon>
        <taxon>Portunidae</taxon>
        <taxon>Portuninae</taxon>
        <taxon>Portunus</taxon>
    </lineage>
</organism>
<sequence length="79" mass="8683">MACIADEIVGLIVVLIIRTDLDLHIDNSWVIPSTGEEHASGPGMLLGVDSRLYRCETMVDEYLLIYSGKYSLSSPLTVI</sequence>
<evidence type="ECO:0000313" key="1">
    <source>
        <dbReference type="EMBL" id="MPC58766.1"/>
    </source>
</evidence>
<proteinExistence type="predicted"/>
<dbReference type="EMBL" id="VSRR010015974">
    <property type="protein sequence ID" value="MPC58766.1"/>
    <property type="molecule type" value="Genomic_DNA"/>
</dbReference>
<evidence type="ECO:0000313" key="2">
    <source>
        <dbReference type="Proteomes" id="UP000324222"/>
    </source>
</evidence>
<gene>
    <name evidence="1" type="ORF">E2C01_052775</name>
</gene>
<keyword evidence="2" id="KW-1185">Reference proteome</keyword>
<dbReference type="Proteomes" id="UP000324222">
    <property type="component" value="Unassembled WGS sequence"/>
</dbReference>
<name>A0A5B7GMR0_PORTR</name>
<protein>
    <submittedName>
        <fullName evidence="1">Uncharacterized protein</fullName>
    </submittedName>
</protein>
<comment type="caution">
    <text evidence="1">The sequence shown here is derived from an EMBL/GenBank/DDBJ whole genome shotgun (WGS) entry which is preliminary data.</text>
</comment>
<accession>A0A5B7GMR0</accession>